<dbReference type="EMBL" id="CP048711">
    <property type="protein sequence ID" value="QIB67246.1"/>
    <property type="molecule type" value="Genomic_DNA"/>
</dbReference>
<protein>
    <submittedName>
        <fullName evidence="2">Uncharacterized protein</fullName>
    </submittedName>
</protein>
<proteinExistence type="predicted"/>
<name>A0A6C0U5J4_9GAMM</name>
<dbReference type="Proteomes" id="UP000477680">
    <property type="component" value="Chromosome"/>
</dbReference>
<keyword evidence="3" id="KW-1185">Reference proteome</keyword>
<dbReference type="RefSeq" id="WP_163496673.1">
    <property type="nucleotide sequence ID" value="NZ_CP048711.1"/>
</dbReference>
<feature type="region of interest" description="Disordered" evidence="1">
    <location>
        <begin position="1"/>
        <end position="26"/>
    </location>
</feature>
<accession>A0A6C0U5J4</accession>
<evidence type="ECO:0000313" key="3">
    <source>
        <dbReference type="Proteomes" id="UP000477680"/>
    </source>
</evidence>
<dbReference type="AlphaFoldDB" id="A0A6C0U5J4"/>
<evidence type="ECO:0000313" key="2">
    <source>
        <dbReference type="EMBL" id="QIB67246.1"/>
    </source>
</evidence>
<dbReference type="KEGG" id="kim:G3T16_19420"/>
<sequence>MVGNRITIRSRHVDGSSGHQASMRVGPDWRATIDGKQLRVGELVPGQVLTVYIPEDRFVLTLEGDTDGAEIVVDDKAPEQTD</sequence>
<organism evidence="2 3">
    <name type="scientific">Kineobactrum salinum</name>
    <dbReference type="NCBI Taxonomy" id="2708301"/>
    <lineage>
        <taxon>Bacteria</taxon>
        <taxon>Pseudomonadati</taxon>
        <taxon>Pseudomonadota</taxon>
        <taxon>Gammaproteobacteria</taxon>
        <taxon>Cellvibrionales</taxon>
        <taxon>Halieaceae</taxon>
        <taxon>Kineobactrum</taxon>
    </lineage>
</organism>
<gene>
    <name evidence="2" type="ORF">G3T16_19420</name>
</gene>
<evidence type="ECO:0000256" key="1">
    <source>
        <dbReference type="SAM" id="MobiDB-lite"/>
    </source>
</evidence>
<reference evidence="2 3" key="1">
    <citation type="submission" date="2020-02" db="EMBL/GenBank/DDBJ databases">
        <title>Genome sequencing for Kineobactrum sp. M2.</title>
        <authorList>
            <person name="Park S.-J."/>
        </authorList>
    </citation>
    <scope>NUCLEOTIDE SEQUENCE [LARGE SCALE GENOMIC DNA]</scope>
    <source>
        <strain evidence="2 3">M2</strain>
    </source>
</reference>